<proteinExistence type="predicted"/>
<evidence type="ECO:0000256" key="1">
    <source>
        <dbReference type="ARBA" id="ARBA00023242"/>
    </source>
</evidence>
<feature type="compositionally biased region" description="Pro residues" evidence="2">
    <location>
        <begin position="51"/>
        <end position="63"/>
    </location>
</feature>
<comment type="caution">
    <text evidence="3">The sequence shown here is derived from an EMBL/GenBank/DDBJ whole genome shotgun (WGS) entry which is preliminary data.</text>
</comment>
<feature type="compositionally biased region" description="Basic and acidic residues" evidence="2">
    <location>
        <begin position="119"/>
        <end position="128"/>
    </location>
</feature>
<dbReference type="Proteomes" id="UP000789396">
    <property type="component" value="Unassembled WGS sequence"/>
</dbReference>
<feature type="region of interest" description="Disordered" evidence="2">
    <location>
        <begin position="1"/>
        <end position="64"/>
    </location>
</feature>
<name>A0A9N9EXB3_9GLOM</name>
<organism evidence="3 4">
    <name type="scientific">Racocetra fulgida</name>
    <dbReference type="NCBI Taxonomy" id="60492"/>
    <lineage>
        <taxon>Eukaryota</taxon>
        <taxon>Fungi</taxon>
        <taxon>Fungi incertae sedis</taxon>
        <taxon>Mucoromycota</taxon>
        <taxon>Glomeromycotina</taxon>
        <taxon>Glomeromycetes</taxon>
        <taxon>Diversisporales</taxon>
        <taxon>Gigasporaceae</taxon>
        <taxon>Racocetra</taxon>
    </lineage>
</organism>
<reference evidence="3" key="1">
    <citation type="submission" date="2021-06" db="EMBL/GenBank/DDBJ databases">
        <authorList>
            <person name="Kallberg Y."/>
            <person name="Tangrot J."/>
            <person name="Rosling A."/>
        </authorList>
    </citation>
    <scope>NUCLEOTIDE SEQUENCE</scope>
    <source>
        <strain evidence="3">IN212</strain>
    </source>
</reference>
<dbReference type="AlphaFoldDB" id="A0A9N9EXB3"/>
<dbReference type="EMBL" id="CAJVPZ010018882">
    <property type="protein sequence ID" value="CAG8690923.1"/>
    <property type="molecule type" value="Genomic_DNA"/>
</dbReference>
<feature type="compositionally biased region" description="Low complexity" evidence="2">
    <location>
        <begin position="1"/>
        <end position="24"/>
    </location>
</feature>
<keyword evidence="4" id="KW-1185">Reference proteome</keyword>
<evidence type="ECO:0000313" key="3">
    <source>
        <dbReference type="EMBL" id="CAG8690923.1"/>
    </source>
</evidence>
<dbReference type="PANTHER" id="PTHR46734:SF1">
    <property type="entry name" value="TELOMERIC REPEAT-BINDING FACTOR 1"/>
    <property type="match status" value="1"/>
</dbReference>
<dbReference type="OrthoDB" id="3366990at2759"/>
<dbReference type="Gene3D" id="1.10.10.60">
    <property type="entry name" value="Homeodomain-like"/>
    <property type="match status" value="1"/>
</dbReference>
<gene>
    <name evidence="3" type="ORF">RFULGI_LOCUS9998</name>
</gene>
<feature type="compositionally biased region" description="Polar residues" evidence="2">
    <location>
        <begin position="30"/>
        <end position="42"/>
    </location>
</feature>
<sequence>DIDATTVAPTVPTIVSDSSTNSSSEKQIETTECLTQRASSLSCKGRDIIRPPIPPNEDSPTQPPQEVAYKLRHKYKRSKWIDSELKALEKGMTKYTDERLIWVHILKDEKYGPKLRNRSATDLKDKARNEKKRRAREGKSIGVFHIATG</sequence>
<keyword evidence="1" id="KW-0539">Nucleus</keyword>
<evidence type="ECO:0000313" key="4">
    <source>
        <dbReference type="Proteomes" id="UP000789396"/>
    </source>
</evidence>
<protein>
    <submittedName>
        <fullName evidence="3">12199_t:CDS:1</fullName>
    </submittedName>
</protein>
<dbReference type="InterPro" id="IPR052450">
    <property type="entry name" value="TRBD-Containing_Protein"/>
</dbReference>
<dbReference type="PANTHER" id="PTHR46734">
    <property type="entry name" value="TELOMERIC REPEAT-BINDING FACTOR 1 TERF1"/>
    <property type="match status" value="1"/>
</dbReference>
<accession>A0A9N9EXB3</accession>
<feature type="non-terminal residue" evidence="3">
    <location>
        <position position="1"/>
    </location>
</feature>
<evidence type="ECO:0000256" key="2">
    <source>
        <dbReference type="SAM" id="MobiDB-lite"/>
    </source>
</evidence>
<feature type="region of interest" description="Disordered" evidence="2">
    <location>
        <begin position="114"/>
        <end position="141"/>
    </location>
</feature>